<evidence type="ECO:0000256" key="2">
    <source>
        <dbReference type="ARBA" id="ARBA00007251"/>
    </source>
</evidence>
<dbReference type="AlphaFoldDB" id="A0A4S2N513"/>
<proteinExistence type="inferred from homology"/>
<feature type="compositionally biased region" description="Polar residues" evidence="10">
    <location>
        <begin position="197"/>
        <end position="207"/>
    </location>
</feature>
<evidence type="ECO:0000313" key="11">
    <source>
        <dbReference type="EMBL" id="TGZ84206.1"/>
    </source>
</evidence>
<evidence type="ECO:0000256" key="3">
    <source>
        <dbReference type="ARBA" id="ARBA00022490"/>
    </source>
</evidence>
<dbReference type="EMBL" id="ML220113">
    <property type="protein sequence ID" value="TGZ84206.1"/>
    <property type="molecule type" value="Genomic_DNA"/>
</dbReference>
<keyword evidence="12" id="KW-1185">Reference proteome</keyword>
<keyword evidence="3" id="KW-0963">Cytoplasm</keyword>
<reference evidence="11 12" key="1">
    <citation type="submission" date="2019-04" db="EMBL/GenBank/DDBJ databases">
        <title>Comparative genomics and transcriptomics to analyze fruiting body development in filamentous ascomycetes.</title>
        <authorList>
            <consortium name="DOE Joint Genome Institute"/>
            <person name="Lutkenhaus R."/>
            <person name="Traeger S."/>
            <person name="Breuer J."/>
            <person name="Kuo A."/>
            <person name="Lipzen A."/>
            <person name="Pangilinan J."/>
            <person name="Dilworth D."/>
            <person name="Sandor L."/>
            <person name="Poggeler S."/>
            <person name="Barry K."/>
            <person name="Grigoriev I.V."/>
            <person name="Nowrousian M."/>
        </authorList>
    </citation>
    <scope>NUCLEOTIDE SEQUENCE [LARGE SCALE GENOMIC DNA]</scope>
    <source>
        <strain evidence="11 12">CBS 389.68</strain>
    </source>
</reference>
<evidence type="ECO:0000256" key="6">
    <source>
        <dbReference type="ARBA" id="ARBA00044122"/>
    </source>
</evidence>
<feature type="region of interest" description="Disordered" evidence="10">
    <location>
        <begin position="180"/>
        <end position="209"/>
    </location>
</feature>
<dbReference type="InterPro" id="IPR051855">
    <property type="entry name" value="eIF2B_beta_subunit"/>
</dbReference>
<dbReference type="GO" id="GO:0005829">
    <property type="term" value="C:cytosol"/>
    <property type="evidence" value="ECO:0007669"/>
    <property type="project" value="UniProtKB-SubCell"/>
</dbReference>
<comment type="subcellular location">
    <subcellularLocation>
        <location evidence="1">Cytoplasm</location>
        <location evidence="1">Cytosol</location>
    </subcellularLocation>
</comment>
<dbReference type="FunCoup" id="A0A4S2N513">
    <property type="interactions" value="1059"/>
</dbReference>
<evidence type="ECO:0000256" key="10">
    <source>
        <dbReference type="SAM" id="MobiDB-lite"/>
    </source>
</evidence>
<feature type="region of interest" description="Disordered" evidence="10">
    <location>
        <begin position="124"/>
        <end position="143"/>
    </location>
</feature>
<evidence type="ECO:0000256" key="5">
    <source>
        <dbReference type="ARBA" id="ARBA00022917"/>
    </source>
</evidence>
<dbReference type="GO" id="GO:0003743">
    <property type="term" value="F:translation initiation factor activity"/>
    <property type="evidence" value="ECO:0007669"/>
    <property type="project" value="UniProtKB-KW"/>
</dbReference>
<evidence type="ECO:0000256" key="4">
    <source>
        <dbReference type="ARBA" id="ARBA00022540"/>
    </source>
</evidence>
<dbReference type="GO" id="GO:0016740">
    <property type="term" value="F:transferase activity"/>
    <property type="evidence" value="ECO:0007669"/>
    <property type="project" value="UniProtKB-KW"/>
</dbReference>
<dbReference type="InterPro" id="IPR042529">
    <property type="entry name" value="IF_2B-like_C"/>
</dbReference>
<dbReference type="Gene3D" id="3.40.50.10470">
    <property type="entry name" value="Translation initiation factor eif-2b, domain 2"/>
    <property type="match status" value="1"/>
</dbReference>
<keyword evidence="5" id="KW-0648">Protein biosynthesis</keyword>
<protein>
    <recommendedName>
        <fullName evidence="6">Translation initiation factor eIF2B subunit beta</fullName>
    </recommendedName>
    <alternativeName>
        <fullName evidence="7">eIF2B GDP-GTP exchange factor subunit beta</fullName>
    </alternativeName>
</protein>
<dbReference type="STRING" id="341454.A0A4S2N513"/>
<name>A0A4S2N513_9PEZI</name>
<keyword evidence="11" id="KW-0808">Transferase</keyword>
<gene>
    <name evidence="11" type="ORF">EX30DRAFT_393722</name>
</gene>
<evidence type="ECO:0000256" key="1">
    <source>
        <dbReference type="ARBA" id="ARBA00004514"/>
    </source>
</evidence>
<dbReference type="InterPro" id="IPR037171">
    <property type="entry name" value="NagB/RpiA_transferase-like"/>
</dbReference>
<accession>A0A4S2N513</accession>
<evidence type="ECO:0000313" key="12">
    <source>
        <dbReference type="Proteomes" id="UP000298138"/>
    </source>
</evidence>
<dbReference type="PANTHER" id="PTHR45859:SF1">
    <property type="entry name" value="TRANSLATION INITIATION FACTOR EIF-2B SUBUNIT BETA"/>
    <property type="match status" value="1"/>
</dbReference>
<evidence type="ECO:0000256" key="8">
    <source>
        <dbReference type="ARBA" id="ARBA00046432"/>
    </source>
</evidence>
<dbReference type="OrthoDB" id="269919at2759"/>
<keyword evidence="4" id="KW-0396">Initiation factor</keyword>
<comment type="similarity">
    <text evidence="2 9">Belongs to the eIF-2B alpha/beta/delta subunits family.</text>
</comment>
<dbReference type="GO" id="GO:0005085">
    <property type="term" value="F:guanyl-nucleotide exchange factor activity"/>
    <property type="evidence" value="ECO:0007669"/>
    <property type="project" value="TreeGrafter"/>
</dbReference>
<dbReference type="Pfam" id="PF01008">
    <property type="entry name" value="IF-2B"/>
    <property type="match status" value="1"/>
</dbReference>
<sequence length="457" mass="50064">MTSQLVSIHTPGLKWFLNHLENEFESQASLQLYINALKRRSVRNPTPCAFGTAHLLLRLVSHHKDATVQGLVPFALNLETELSAARPREMAIRNMVRRLLGVIREESQNLGLEDLFEAAMRDTEEDEDDDDVFTPNKPPTPVARTLPRIPLLSSHTSFHVQSAQVTSLFSSLASAGIAGTRPTTPKVSPLPSGIHTPDNNGQISQAQDQRKLRSTIIEDIQDLIEELENCDKNINDLAPSLIHRHEVIMTYGLPSTLHKFLLRAAVKNPDFTLIVVEGNPNIMHHTHGTVMNKIPIGDESDDATQSAATKKSLQERGVQVVVISDADIFNFISRVNKVFIQANYVLCNGAVVAAAGTSNLAYVAQTMKKPVIAIAGTHQLCPAVALNKEDLIEMGPSVTVRFNEGELVDHADSPNPLTDYIDPGTVAYFATNNGLLPAASLQGNILQLYHMPEADLV</sequence>
<dbReference type="InterPro" id="IPR000649">
    <property type="entry name" value="IF-2B-related"/>
</dbReference>
<comment type="subunit">
    <text evidence="8">Component of the translation initiation factor 2B (eIF2B) complex which is a heterodecamer of two sets of five different subunits: alpha, beta, gamma, delta and epsilon. Subunits alpha, beta and delta comprise a regulatory subcomplex and subunits epsilon and gamma comprise a catalytic subcomplex. Within the complex, the hexameric regulatory complex resides at the center, with the two heterodimeric catalytic subcomplexes bound on opposite sides.</text>
</comment>
<evidence type="ECO:0000256" key="9">
    <source>
        <dbReference type="RuleBase" id="RU003814"/>
    </source>
</evidence>
<organism evidence="11 12">
    <name type="scientific">Ascodesmis nigricans</name>
    <dbReference type="NCBI Taxonomy" id="341454"/>
    <lineage>
        <taxon>Eukaryota</taxon>
        <taxon>Fungi</taxon>
        <taxon>Dikarya</taxon>
        <taxon>Ascomycota</taxon>
        <taxon>Pezizomycotina</taxon>
        <taxon>Pezizomycetes</taxon>
        <taxon>Pezizales</taxon>
        <taxon>Ascodesmidaceae</taxon>
        <taxon>Ascodesmis</taxon>
    </lineage>
</organism>
<dbReference type="SUPFAM" id="SSF100950">
    <property type="entry name" value="NagB/RpiA/CoA transferase-like"/>
    <property type="match status" value="1"/>
</dbReference>
<evidence type="ECO:0000256" key="7">
    <source>
        <dbReference type="ARBA" id="ARBA00044228"/>
    </source>
</evidence>
<dbReference type="GO" id="GO:0005851">
    <property type="term" value="C:eukaryotic translation initiation factor 2B complex"/>
    <property type="evidence" value="ECO:0007669"/>
    <property type="project" value="TreeGrafter"/>
</dbReference>
<dbReference type="InParanoid" id="A0A4S2N513"/>
<dbReference type="Proteomes" id="UP000298138">
    <property type="component" value="Unassembled WGS sequence"/>
</dbReference>
<dbReference type="PANTHER" id="PTHR45859">
    <property type="entry name" value="TRANSLATION INITIATION FACTOR EIF-2B SUBUNIT BETA"/>
    <property type="match status" value="1"/>
</dbReference>